<dbReference type="InParanoid" id="A0A1E7FZZ1"/>
<name>A0A1E7FZZ1_9STRA</name>
<protein>
    <recommendedName>
        <fullName evidence="3">Uracil-DNA glycosylase-like domain-containing protein</fullName>
    </recommendedName>
</protein>
<organism evidence="1 2">
    <name type="scientific">Fragilariopsis cylindrus CCMP1102</name>
    <dbReference type="NCBI Taxonomy" id="635003"/>
    <lineage>
        <taxon>Eukaryota</taxon>
        <taxon>Sar</taxon>
        <taxon>Stramenopiles</taxon>
        <taxon>Ochrophyta</taxon>
        <taxon>Bacillariophyta</taxon>
        <taxon>Bacillariophyceae</taxon>
        <taxon>Bacillariophycidae</taxon>
        <taxon>Bacillariales</taxon>
        <taxon>Bacillariaceae</taxon>
        <taxon>Fragilariopsis</taxon>
    </lineage>
</organism>
<dbReference type="InterPro" id="IPR036895">
    <property type="entry name" value="Uracil-DNA_glycosylase-like_sf"/>
</dbReference>
<sequence>MAGDCLGFRRASGISPSSGDPYKLTTHVVHGQDKVIPYDEQVQVMVSNGFAMWDLLGSCERKGSLDSDIKMEQPNRIREFCQEHPTIKRIVMANGSKQCSFFNKYFKDWWLSGDLMPGKNDLSQKAFFKKWSKKTNEFKDGRIEIICMPGVSPANASLSYDKKRDLYQEYCYIPGLADHKRLNKC</sequence>
<keyword evidence="2" id="KW-1185">Reference proteome</keyword>
<dbReference type="EMBL" id="KV784353">
    <property type="protein sequence ID" value="OEU23695.1"/>
    <property type="molecule type" value="Genomic_DNA"/>
</dbReference>
<dbReference type="SUPFAM" id="SSF52141">
    <property type="entry name" value="Uracil-DNA glycosylase-like"/>
    <property type="match status" value="1"/>
</dbReference>
<evidence type="ECO:0000313" key="2">
    <source>
        <dbReference type="Proteomes" id="UP000095751"/>
    </source>
</evidence>
<dbReference type="Gene3D" id="3.40.470.10">
    <property type="entry name" value="Uracil-DNA glycosylase-like domain"/>
    <property type="match status" value="1"/>
</dbReference>
<dbReference type="KEGG" id="fcy:FRACYDRAFT_267579"/>
<evidence type="ECO:0000313" key="1">
    <source>
        <dbReference type="EMBL" id="OEU23695.1"/>
    </source>
</evidence>
<dbReference type="Proteomes" id="UP000095751">
    <property type="component" value="Unassembled WGS sequence"/>
</dbReference>
<gene>
    <name evidence="1" type="ORF">FRACYDRAFT_267579</name>
</gene>
<dbReference type="AlphaFoldDB" id="A0A1E7FZZ1"/>
<evidence type="ECO:0008006" key="3">
    <source>
        <dbReference type="Google" id="ProtNLM"/>
    </source>
</evidence>
<dbReference type="OrthoDB" id="45157at2759"/>
<reference evidence="1 2" key="1">
    <citation type="submission" date="2016-09" db="EMBL/GenBank/DDBJ databases">
        <title>Extensive genetic diversity and differential bi-allelic expression allows diatom success in the polar Southern Ocean.</title>
        <authorList>
            <consortium name="DOE Joint Genome Institute"/>
            <person name="Mock T."/>
            <person name="Otillar R.P."/>
            <person name="Strauss J."/>
            <person name="Dupont C."/>
            <person name="Frickenhaus S."/>
            <person name="Maumus F."/>
            <person name="Mcmullan M."/>
            <person name="Sanges R."/>
            <person name="Schmutz J."/>
            <person name="Toseland A."/>
            <person name="Valas R."/>
            <person name="Veluchamy A."/>
            <person name="Ward B.J."/>
            <person name="Allen A."/>
            <person name="Barry K."/>
            <person name="Falciatore A."/>
            <person name="Ferrante M."/>
            <person name="Fortunato A.E."/>
            <person name="Gloeckner G."/>
            <person name="Gruber A."/>
            <person name="Hipkin R."/>
            <person name="Janech M."/>
            <person name="Kroth P."/>
            <person name="Leese F."/>
            <person name="Lindquist E."/>
            <person name="Lyon B.R."/>
            <person name="Martin J."/>
            <person name="Mayer C."/>
            <person name="Parker M."/>
            <person name="Quesneville H."/>
            <person name="Raymond J."/>
            <person name="Uhlig C."/>
            <person name="Valentin K.U."/>
            <person name="Worden A.Z."/>
            <person name="Armbrust E.V."/>
            <person name="Bowler C."/>
            <person name="Green B."/>
            <person name="Moulton V."/>
            <person name="Van Oosterhout C."/>
            <person name="Grigoriev I."/>
        </authorList>
    </citation>
    <scope>NUCLEOTIDE SEQUENCE [LARGE SCALE GENOMIC DNA]</scope>
    <source>
        <strain evidence="1 2">CCMP1102</strain>
    </source>
</reference>
<proteinExistence type="predicted"/>
<accession>A0A1E7FZZ1</accession>